<keyword evidence="5" id="KW-0808">Transferase</keyword>
<reference evidence="5" key="1">
    <citation type="submission" date="2019-08" db="EMBL/GenBank/DDBJ databases">
        <title>Genomic characterization of a novel candidate phylum (ARYD3) from a high temperature, high salinity tertiary oil reservoir in north central Oklahoma, USA.</title>
        <authorList>
            <person name="Youssef N.H."/>
            <person name="Yadav A."/>
            <person name="Elshahed M.S."/>
        </authorList>
    </citation>
    <scope>NUCLEOTIDE SEQUENCE [LARGE SCALE GENOMIC DNA]</scope>
    <source>
        <strain evidence="5">ARYD3</strain>
    </source>
</reference>
<dbReference type="SUPFAM" id="SSF52540">
    <property type="entry name" value="P-loop containing nucleoside triphosphate hydrolases"/>
    <property type="match status" value="1"/>
</dbReference>
<dbReference type="PANTHER" id="PTHR33477:SF3">
    <property type="entry name" value="P-LOOP NTPASE DOMAIN-CONTAINING PROTEIN LPA1 HOMOLOG 1"/>
    <property type="match status" value="1"/>
</dbReference>
<protein>
    <submittedName>
        <fullName evidence="5">2-phosphoglycerate kinase</fullName>
    </submittedName>
</protein>
<proteinExistence type="predicted"/>
<dbReference type="Proteomes" id="UP000324143">
    <property type="component" value="Unassembled WGS sequence"/>
</dbReference>
<comment type="caution">
    <text evidence="5">The sequence shown here is derived from an EMBL/GenBank/DDBJ whole genome shotgun (WGS) entry which is preliminary data.</text>
</comment>
<keyword evidence="2 3" id="KW-0067">ATP-binding</keyword>
<evidence type="ECO:0000256" key="2">
    <source>
        <dbReference type="ARBA" id="ARBA00022840"/>
    </source>
</evidence>
<sequence>MEEIFVIKNDGKKYPFSRGIMSRSLTRSGISVEGSYDIVRSIKKNLVDRNIKKIESQELVKKISKELQKRGRILEEKYFRVSRQMKYFKKPIFILIGGGSGVGKSTISSAIGHRLGINRVIGTDTIREIMRSILTSNLVPTLHESSFKAGEKIETSLVQDKLIYGFEQQISLVSQGVSSVLKRGIKEGLNMVINGVHIVPGFLNRKIIENKGVVFHYILDVPKTEEHIRNFYSREEDSLRDPNKYIKEIDDIRKLQNYIIRRAKKRKIPVIKNVNFEKTMKTILEDIVDKLEKEL</sequence>
<dbReference type="InterPro" id="IPR027417">
    <property type="entry name" value="P-loop_NTPase"/>
</dbReference>
<evidence type="ECO:0000259" key="4">
    <source>
        <dbReference type="PROSITE" id="PS51161"/>
    </source>
</evidence>
<keyword evidence="1 3" id="KW-0547">Nucleotide-binding</keyword>
<dbReference type="GO" id="GO:0016301">
    <property type="term" value="F:kinase activity"/>
    <property type="evidence" value="ECO:0007669"/>
    <property type="project" value="UniProtKB-KW"/>
</dbReference>
<dbReference type="Gene3D" id="3.40.50.300">
    <property type="entry name" value="P-loop containing nucleotide triphosphate hydrolases"/>
    <property type="match status" value="1"/>
</dbReference>
<feature type="domain" description="ATP-cone" evidence="4">
    <location>
        <begin position="4"/>
        <end position="90"/>
    </location>
</feature>
<keyword evidence="5" id="KW-0418">Kinase</keyword>
<name>A0A5D0MBP6_9BACT</name>
<dbReference type="PROSITE" id="PS51161">
    <property type="entry name" value="ATP_CONE"/>
    <property type="match status" value="1"/>
</dbReference>
<dbReference type="EMBL" id="VSIX01000054">
    <property type="protein sequence ID" value="TYB31147.1"/>
    <property type="molecule type" value="Genomic_DNA"/>
</dbReference>
<gene>
    <name evidence="5" type="ORF">FXF47_05780</name>
</gene>
<dbReference type="Pfam" id="PF03477">
    <property type="entry name" value="ATP-cone"/>
    <property type="match status" value="1"/>
</dbReference>
<evidence type="ECO:0000313" key="6">
    <source>
        <dbReference type="Proteomes" id="UP000324143"/>
    </source>
</evidence>
<keyword evidence="6" id="KW-1185">Reference proteome</keyword>
<organism evidence="5 6">
    <name type="scientific">Candidatus Mcinerneyibacterium aminivorans</name>
    <dbReference type="NCBI Taxonomy" id="2703815"/>
    <lineage>
        <taxon>Bacteria</taxon>
        <taxon>Candidatus Macinerneyibacteriota</taxon>
        <taxon>Candidatus Mcinerneyibacteria</taxon>
        <taxon>Candidatus Mcinerneyibacteriales</taxon>
        <taxon>Candidatus Mcinerneyibacteriaceae</taxon>
        <taxon>Candidatus Mcinerneyibacterium</taxon>
    </lineage>
</organism>
<dbReference type="GO" id="GO:0005524">
    <property type="term" value="F:ATP binding"/>
    <property type="evidence" value="ECO:0007669"/>
    <property type="project" value="UniProtKB-UniRule"/>
</dbReference>
<evidence type="ECO:0000256" key="3">
    <source>
        <dbReference type="PROSITE-ProRule" id="PRU00492"/>
    </source>
</evidence>
<dbReference type="AlphaFoldDB" id="A0A5D0MBP6"/>
<dbReference type="InterPro" id="IPR005144">
    <property type="entry name" value="ATP-cone_dom"/>
</dbReference>
<evidence type="ECO:0000313" key="5">
    <source>
        <dbReference type="EMBL" id="TYB31147.1"/>
    </source>
</evidence>
<dbReference type="PANTHER" id="PTHR33477">
    <property type="entry name" value="P-LOOP NTPASE DOMAIN-CONTAINING PROTEIN LPA1 HOMOLOG 1"/>
    <property type="match status" value="1"/>
</dbReference>
<evidence type="ECO:0000256" key="1">
    <source>
        <dbReference type="ARBA" id="ARBA00022741"/>
    </source>
</evidence>
<accession>A0A5D0MBP6</accession>